<feature type="signal peptide" evidence="7">
    <location>
        <begin position="1"/>
        <end position="19"/>
    </location>
</feature>
<feature type="transmembrane region" description="Helical" evidence="6">
    <location>
        <begin position="521"/>
        <end position="542"/>
    </location>
</feature>
<accession>A0A226E1K3</accession>
<dbReference type="PROSITE" id="PS50261">
    <property type="entry name" value="G_PROTEIN_RECEP_F2_4"/>
    <property type="match status" value="1"/>
</dbReference>
<gene>
    <name evidence="9" type="ORF">Fcan01_12856</name>
</gene>
<reference evidence="9 10" key="1">
    <citation type="submission" date="2015-12" db="EMBL/GenBank/DDBJ databases">
        <title>The genome of Folsomia candida.</title>
        <authorList>
            <person name="Faddeeva A."/>
            <person name="Derks M.F."/>
            <person name="Anvar Y."/>
            <person name="Smit S."/>
            <person name="Van Straalen N."/>
            <person name="Roelofs D."/>
        </authorList>
    </citation>
    <scope>NUCLEOTIDE SEQUENCE [LARGE SCALE GENOMIC DNA]</scope>
    <source>
        <strain evidence="9 10">VU population</strain>
        <tissue evidence="9">Whole body</tissue>
    </source>
</reference>
<feature type="domain" description="G-protein coupled receptors family 2 profile 2" evidence="8">
    <location>
        <begin position="308"/>
        <end position="573"/>
    </location>
</feature>
<keyword evidence="9" id="KW-0675">Receptor</keyword>
<feature type="transmembrane region" description="Helical" evidence="6">
    <location>
        <begin position="307"/>
        <end position="331"/>
    </location>
</feature>
<dbReference type="GO" id="GO:0016020">
    <property type="term" value="C:membrane"/>
    <property type="evidence" value="ECO:0007669"/>
    <property type="project" value="UniProtKB-SubCell"/>
</dbReference>
<evidence type="ECO:0000256" key="6">
    <source>
        <dbReference type="SAM" id="Phobius"/>
    </source>
</evidence>
<dbReference type="GO" id="GO:0007166">
    <property type="term" value="P:cell surface receptor signaling pathway"/>
    <property type="evidence" value="ECO:0007669"/>
    <property type="project" value="InterPro"/>
</dbReference>
<keyword evidence="3 6" id="KW-1133">Transmembrane helix</keyword>
<dbReference type="InterPro" id="IPR017981">
    <property type="entry name" value="GPCR_2-like_7TM"/>
</dbReference>
<evidence type="ECO:0000256" key="1">
    <source>
        <dbReference type="ARBA" id="ARBA00004141"/>
    </source>
</evidence>
<keyword evidence="7" id="KW-0732">Signal</keyword>
<feature type="transmembrane region" description="Helical" evidence="6">
    <location>
        <begin position="548"/>
        <end position="571"/>
    </location>
</feature>
<dbReference type="Proteomes" id="UP000198287">
    <property type="component" value="Unassembled WGS sequence"/>
</dbReference>
<dbReference type="CDD" id="cd15039">
    <property type="entry name" value="7tmB3_Methuselah-like"/>
    <property type="match status" value="1"/>
</dbReference>
<feature type="transmembrane region" description="Helical" evidence="6">
    <location>
        <begin position="368"/>
        <end position="397"/>
    </location>
</feature>
<feature type="chain" id="PRO_5012081800" evidence="7">
    <location>
        <begin position="20"/>
        <end position="640"/>
    </location>
</feature>
<protein>
    <submittedName>
        <fullName evidence="9">G-protein coupled receptor Mth</fullName>
    </submittedName>
</protein>
<name>A0A226E1K3_FOLCA</name>
<evidence type="ECO:0000256" key="7">
    <source>
        <dbReference type="SAM" id="SignalP"/>
    </source>
</evidence>
<dbReference type="PANTHER" id="PTHR46953:SF1">
    <property type="entry name" value="G-PROTEIN COUPLED RECEPTOR MTH-LIKE 1-RELATED"/>
    <property type="match status" value="1"/>
</dbReference>
<organism evidence="9 10">
    <name type="scientific">Folsomia candida</name>
    <name type="common">Springtail</name>
    <dbReference type="NCBI Taxonomy" id="158441"/>
    <lineage>
        <taxon>Eukaryota</taxon>
        <taxon>Metazoa</taxon>
        <taxon>Ecdysozoa</taxon>
        <taxon>Arthropoda</taxon>
        <taxon>Hexapoda</taxon>
        <taxon>Collembola</taxon>
        <taxon>Entomobryomorpha</taxon>
        <taxon>Isotomoidea</taxon>
        <taxon>Isotomidae</taxon>
        <taxon>Proisotominae</taxon>
        <taxon>Folsomia</taxon>
    </lineage>
</organism>
<dbReference type="PANTHER" id="PTHR46953">
    <property type="entry name" value="G-PROTEIN COUPLED RECEPTOR MTH-LIKE 1-RELATED"/>
    <property type="match status" value="1"/>
</dbReference>
<evidence type="ECO:0000256" key="3">
    <source>
        <dbReference type="ARBA" id="ARBA00022989"/>
    </source>
</evidence>
<evidence type="ECO:0000313" key="10">
    <source>
        <dbReference type="Proteomes" id="UP000198287"/>
    </source>
</evidence>
<sequence>MSNTSFIIVIINFLALSSASLHFLPGCCTTKDECNQWMDAWKSYNSSRNIWFQLVPDQRQHGSSCSSRSVDIPIDANIFTSGHVENDTLSILGSNENDEYFQLHFSPNASIKVSNSNFGRQSLSEIILGDFPQDSYCIRKTDTQFIKVEVCLSKHRWYQKCCPVGQGFNFSYGCVDLNHNKSRTKFPPVIPTMKIEEEIQKISYPVVTYPSCSYPTIISSALAKLEYVPTPWKILSSNRIAYYDRKMHIPHWKIVTENYCVDQLVLSRESIDSDTCGGEEQDVLIFCESEDNTNRSINYDSEESRYIFSYTNITALGISMCFLAATALGFIVLEKQNIHKKSMLFYVLSQFLFYFFILIIYVDQLWKILSTSWCFPVGILAHFFGLSTFTWLLIINFDLWWTFRVLNPSTDVHWSRLVIYGIIATAIPFMVIAVAISLQHLSNETPIKCRRDKEPSFTVPGYGTEHCFLSDDAQLVYFYTPVGILLLTNVIFYSCTSYRLCKLNVKRKGHSAKKHRSSCQLLLKLFCVMGTVWILQVIHALVDLHERTWYWSIVDVGSMLQSIAIFVIFICKRDNWRTLTKKYPILQGIFCTRGLEVIPDTTTPDGSTRLSRTEGPQRKSGVPEFQQPSEIIQLPFHNSS</sequence>
<keyword evidence="10" id="KW-1185">Reference proteome</keyword>
<feature type="region of interest" description="Disordered" evidence="5">
    <location>
        <begin position="602"/>
        <end position="629"/>
    </location>
</feature>
<evidence type="ECO:0000256" key="2">
    <source>
        <dbReference type="ARBA" id="ARBA00022692"/>
    </source>
</evidence>
<evidence type="ECO:0000313" key="9">
    <source>
        <dbReference type="EMBL" id="OXA51602.1"/>
    </source>
</evidence>
<feature type="transmembrane region" description="Helical" evidence="6">
    <location>
        <begin position="343"/>
        <end position="362"/>
    </location>
</feature>
<feature type="transmembrane region" description="Helical" evidence="6">
    <location>
        <begin position="417"/>
        <end position="438"/>
    </location>
</feature>
<dbReference type="InterPro" id="IPR052808">
    <property type="entry name" value="GPCR_Mth-like"/>
</dbReference>
<dbReference type="GO" id="GO:0004888">
    <property type="term" value="F:transmembrane signaling receptor activity"/>
    <property type="evidence" value="ECO:0007669"/>
    <property type="project" value="InterPro"/>
</dbReference>
<dbReference type="OrthoDB" id="6134459at2759"/>
<keyword evidence="2 6" id="KW-0812">Transmembrane</keyword>
<evidence type="ECO:0000259" key="8">
    <source>
        <dbReference type="PROSITE" id="PS50261"/>
    </source>
</evidence>
<keyword evidence="4 6" id="KW-0472">Membrane</keyword>
<dbReference type="EMBL" id="LNIX01000007">
    <property type="protein sequence ID" value="OXA51602.1"/>
    <property type="molecule type" value="Genomic_DNA"/>
</dbReference>
<dbReference type="OMA" id="IINFDLW"/>
<dbReference type="AlphaFoldDB" id="A0A226E1K3"/>
<evidence type="ECO:0000256" key="4">
    <source>
        <dbReference type="ARBA" id="ARBA00023136"/>
    </source>
</evidence>
<evidence type="ECO:0000256" key="5">
    <source>
        <dbReference type="SAM" id="MobiDB-lite"/>
    </source>
</evidence>
<feature type="transmembrane region" description="Helical" evidence="6">
    <location>
        <begin position="478"/>
        <end position="500"/>
    </location>
</feature>
<dbReference type="Gene3D" id="1.20.1070.10">
    <property type="entry name" value="Rhodopsin 7-helix transmembrane proteins"/>
    <property type="match status" value="1"/>
</dbReference>
<comment type="caution">
    <text evidence="9">The sequence shown here is derived from an EMBL/GenBank/DDBJ whole genome shotgun (WGS) entry which is preliminary data.</text>
</comment>
<proteinExistence type="predicted"/>
<comment type="subcellular location">
    <subcellularLocation>
        <location evidence="1">Membrane</location>
        <topology evidence="1">Multi-pass membrane protein</topology>
    </subcellularLocation>
</comment>